<feature type="domain" description="SusD-like N-terminal" evidence="9">
    <location>
        <begin position="90"/>
        <end position="231"/>
    </location>
</feature>
<dbReference type="RefSeq" id="WP_186960325.1">
    <property type="nucleotide sequence ID" value="NZ_JACOOI010000018.1"/>
</dbReference>
<keyword evidence="4" id="KW-0472">Membrane</keyword>
<name>A0ABR7E3U7_9BACT</name>
<evidence type="ECO:0000313" key="11">
    <source>
        <dbReference type="Proteomes" id="UP000644010"/>
    </source>
</evidence>
<feature type="domain" description="RagB/SusD" evidence="8">
    <location>
        <begin position="312"/>
        <end position="617"/>
    </location>
</feature>
<evidence type="ECO:0000256" key="6">
    <source>
        <dbReference type="SAM" id="MobiDB-lite"/>
    </source>
</evidence>
<dbReference type="Proteomes" id="UP000644010">
    <property type="component" value="Unassembled WGS sequence"/>
</dbReference>
<keyword evidence="11" id="KW-1185">Reference proteome</keyword>
<gene>
    <name evidence="10" type="ORF">H8S77_16340</name>
</gene>
<evidence type="ECO:0000259" key="8">
    <source>
        <dbReference type="Pfam" id="PF07980"/>
    </source>
</evidence>
<dbReference type="EMBL" id="JACOOI010000018">
    <property type="protein sequence ID" value="MBC5644448.1"/>
    <property type="molecule type" value="Genomic_DNA"/>
</dbReference>
<accession>A0ABR7E3U7</accession>
<protein>
    <submittedName>
        <fullName evidence="10">RagB/SusD family nutrient uptake outer membrane protein</fullName>
    </submittedName>
</protein>
<evidence type="ECO:0000313" key="10">
    <source>
        <dbReference type="EMBL" id="MBC5644448.1"/>
    </source>
</evidence>
<evidence type="ECO:0000256" key="3">
    <source>
        <dbReference type="ARBA" id="ARBA00022729"/>
    </source>
</evidence>
<keyword evidence="5" id="KW-0998">Cell outer membrane</keyword>
<comment type="similarity">
    <text evidence="2">Belongs to the SusD family.</text>
</comment>
<feature type="signal peptide" evidence="7">
    <location>
        <begin position="1"/>
        <end position="20"/>
    </location>
</feature>
<feature type="region of interest" description="Disordered" evidence="6">
    <location>
        <begin position="327"/>
        <end position="346"/>
    </location>
</feature>
<dbReference type="Pfam" id="PF14322">
    <property type="entry name" value="SusD-like_3"/>
    <property type="match status" value="1"/>
</dbReference>
<dbReference type="Pfam" id="PF07980">
    <property type="entry name" value="SusD_RagB"/>
    <property type="match status" value="1"/>
</dbReference>
<comment type="caution">
    <text evidence="10">The sequence shown here is derived from an EMBL/GenBank/DDBJ whole genome shotgun (WGS) entry which is preliminary data.</text>
</comment>
<keyword evidence="3 7" id="KW-0732">Signal</keyword>
<evidence type="ECO:0000259" key="9">
    <source>
        <dbReference type="Pfam" id="PF14322"/>
    </source>
</evidence>
<evidence type="ECO:0000256" key="2">
    <source>
        <dbReference type="ARBA" id="ARBA00006275"/>
    </source>
</evidence>
<dbReference type="InterPro" id="IPR012944">
    <property type="entry name" value="SusD_RagB_dom"/>
</dbReference>
<proteinExistence type="inferred from homology"/>
<dbReference type="PROSITE" id="PS51257">
    <property type="entry name" value="PROKAR_LIPOPROTEIN"/>
    <property type="match status" value="1"/>
</dbReference>
<sequence>MNLRSLYKICALSLCLAVFAGCDYLAVSDELASELTMEEVFENASYTRRFHRGIYTGIPDVSFVSINSGYGVCNGLGLPWVGASDEAKMGHNNLKNLVTTGENAANASLTRWSLYNNIRQANLFLDQAHTIQSDKDQLDETELNQMRSEALFLRAYYHYLLFELYGPIPILDYHVDPNATDLDFARNSVDEVVEFIDRELLAVADLLKESEPDERKAAPTKGAALAIRAKLWVYAASPLLNGSYKEAVELRDNEGKQLFPEYDASKWQKALEALQDFINYSEGRYELYKVYSEDGRYNPDASLYELFQKYNNEIIWATTKDSWGSVDNEGFQRRSTPRGVRGSQGMSAQGVTQELVDAFFMRDGLSIKESPIYSETGFSTVTHNVIQLADTVEVTDTIFNMYLNREPRFYQTVMYAGRRWHVGGEQVFFHKGAKDDNSSTNNCYTGYLLYKRVNRTLYSYGSYPRSWFRPGILFRLAEFYLLYAEVLNEVNPSDKRIIEYVDKVRERAGIPLLKDIKPGIIGNQELQREAIRQERRVELCTEGQRYFDVRRWMLIENSPENGGQAGEFHGMNMEGDYNNFFKRRAFETRVMDRKTYLYAIPQSEILKSRKLVQNPLW</sequence>
<dbReference type="SUPFAM" id="SSF48452">
    <property type="entry name" value="TPR-like"/>
    <property type="match status" value="1"/>
</dbReference>
<feature type="chain" id="PRO_5045911107" evidence="7">
    <location>
        <begin position="21"/>
        <end position="617"/>
    </location>
</feature>
<evidence type="ECO:0000256" key="7">
    <source>
        <dbReference type="SAM" id="SignalP"/>
    </source>
</evidence>
<evidence type="ECO:0000256" key="1">
    <source>
        <dbReference type="ARBA" id="ARBA00004442"/>
    </source>
</evidence>
<reference evidence="10 11" key="1">
    <citation type="submission" date="2020-08" db="EMBL/GenBank/DDBJ databases">
        <title>Genome public.</title>
        <authorList>
            <person name="Liu C."/>
            <person name="Sun Q."/>
        </authorList>
    </citation>
    <scope>NUCLEOTIDE SEQUENCE [LARGE SCALE GENOMIC DNA]</scope>
    <source>
        <strain evidence="10 11">BX2</strain>
    </source>
</reference>
<organism evidence="10 11">
    <name type="scientific">Parabacteroides segnis</name>
    <dbReference type="NCBI Taxonomy" id="2763058"/>
    <lineage>
        <taxon>Bacteria</taxon>
        <taxon>Pseudomonadati</taxon>
        <taxon>Bacteroidota</taxon>
        <taxon>Bacteroidia</taxon>
        <taxon>Bacteroidales</taxon>
        <taxon>Tannerellaceae</taxon>
        <taxon>Parabacteroides</taxon>
    </lineage>
</organism>
<dbReference type="InterPro" id="IPR033985">
    <property type="entry name" value="SusD-like_N"/>
</dbReference>
<dbReference type="InterPro" id="IPR011990">
    <property type="entry name" value="TPR-like_helical_dom_sf"/>
</dbReference>
<evidence type="ECO:0000256" key="5">
    <source>
        <dbReference type="ARBA" id="ARBA00023237"/>
    </source>
</evidence>
<comment type="subcellular location">
    <subcellularLocation>
        <location evidence="1">Cell outer membrane</location>
    </subcellularLocation>
</comment>
<evidence type="ECO:0000256" key="4">
    <source>
        <dbReference type="ARBA" id="ARBA00023136"/>
    </source>
</evidence>
<dbReference type="Gene3D" id="1.25.40.390">
    <property type="match status" value="1"/>
</dbReference>